<dbReference type="PANTHER" id="PTHR45527">
    <property type="entry name" value="NONRIBOSOMAL PEPTIDE SYNTHETASE"/>
    <property type="match status" value="1"/>
</dbReference>
<dbReference type="PROSITE" id="PS00455">
    <property type="entry name" value="AMP_BINDING"/>
    <property type="match status" value="1"/>
</dbReference>
<proteinExistence type="predicted"/>
<dbReference type="Pfam" id="PF00501">
    <property type="entry name" value="AMP-binding"/>
    <property type="match status" value="1"/>
</dbReference>
<dbReference type="SUPFAM" id="SSF56801">
    <property type="entry name" value="Acetyl-CoA synthetase-like"/>
    <property type="match status" value="1"/>
</dbReference>
<sequence length="292" mass="32591">MSRQLECLANEEKTWHQNWQQTAQQLMPASELQQREVINATVAPIPQQLLQTLFTAQVSAQPHRTAVISSADTLSYEELFCRANQVAHWLRKRGNRPNELVAVVMEKGWEQVVAVLGILAAGSAYLPIDAKIPRERLLYLLDNGEVRFVLTQSWLKENLDWTESRQILCINSEELANDSDQPLDSLQQPEDIAYVIYTSGSTGLPKGVMITHQAAVNAIICTNNYFNVSCEDRVLALTALNHDMSVYDIFGILAAGGTIVIPEASEALNPVKWAQLIRDEKITIWGPLPSQG</sequence>
<dbReference type="PRINTS" id="PR00154">
    <property type="entry name" value="AMPBINDING"/>
</dbReference>
<accession>A0ABT4ZMQ9</accession>
<protein>
    <submittedName>
        <fullName evidence="3">AMP-binding protein</fullName>
    </submittedName>
</protein>
<dbReference type="InterPro" id="IPR000873">
    <property type="entry name" value="AMP-dep_synth/lig_dom"/>
</dbReference>
<dbReference type="PANTHER" id="PTHR45527:SF10">
    <property type="entry name" value="PYOCHELIN SYNTHASE PCHF"/>
    <property type="match status" value="1"/>
</dbReference>
<evidence type="ECO:0000313" key="4">
    <source>
        <dbReference type="Proteomes" id="UP001211711"/>
    </source>
</evidence>
<comment type="caution">
    <text evidence="3">The sequence shown here is derived from an EMBL/GenBank/DDBJ whole genome shotgun (WGS) entry which is preliminary data.</text>
</comment>
<gene>
    <name evidence="3" type="ORF">PN497_04750</name>
</gene>
<reference evidence="3 4" key="1">
    <citation type="submission" date="2023-01" db="EMBL/GenBank/DDBJ databases">
        <title>Genomes from the Australian National Cyanobacteria Reference Collection.</title>
        <authorList>
            <person name="Willis A."/>
            <person name="Lee E.M.F."/>
        </authorList>
    </citation>
    <scope>NUCLEOTIDE SEQUENCE [LARGE SCALE GENOMIC DNA]</scope>
    <source>
        <strain evidence="3 4">CS-549</strain>
    </source>
</reference>
<keyword evidence="1" id="KW-0436">Ligase</keyword>
<dbReference type="EMBL" id="JAQMTI010000066">
    <property type="protein sequence ID" value="MDB9440672.1"/>
    <property type="molecule type" value="Genomic_DNA"/>
</dbReference>
<evidence type="ECO:0000259" key="2">
    <source>
        <dbReference type="Pfam" id="PF00501"/>
    </source>
</evidence>
<dbReference type="InterPro" id="IPR020459">
    <property type="entry name" value="AMP-binding"/>
</dbReference>
<dbReference type="Gene3D" id="3.40.50.980">
    <property type="match status" value="2"/>
</dbReference>
<keyword evidence="4" id="KW-1185">Reference proteome</keyword>
<dbReference type="InterPro" id="IPR020845">
    <property type="entry name" value="AMP-binding_CS"/>
</dbReference>
<organism evidence="3 4">
    <name type="scientific">Sphaerospermopsis kisseleviana CS-549</name>
    <dbReference type="NCBI Taxonomy" id="3021783"/>
    <lineage>
        <taxon>Bacteria</taxon>
        <taxon>Bacillati</taxon>
        <taxon>Cyanobacteriota</taxon>
        <taxon>Cyanophyceae</taxon>
        <taxon>Nostocales</taxon>
        <taxon>Aphanizomenonaceae</taxon>
        <taxon>Sphaerospermopsis</taxon>
        <taxon>Sphaerospermopsis kisseleviana</taxon>
    </lineage>
</organism>
<feature type="domain" description="AMP-dependent synthetase/ligase" evidence="2">
    <location>
        <begin position="54"/>
        <end position="290"/>
    </location>
</feature>
<evidence type="ECO:0000313" key="3">
    <source>
        <dbReference type="EMBL" id="MDB9440672.1"/>
    </source>
</evidence>
<evidence type="ECO:0000256" key="1">
    <source>
        <dbReference type="ARBA" id="ARBA00022598"/>
    </source>
</evidence>
<dbReference type="RefSeq" id="WP_272109719.1">
    <property type="nucleotide sequence ID" value="NZ_JAQMTI010000066.1"/>
</dbReference>
<name>A0ABT4ZMQ9_9CYAN</name>
<dbReference type="Proteomes" id="UP001211711">
    <property type="component" value="Unassembled WGS sequence"/>
</dbReference>